<feature type="compositionally biased region" description="Low complexity" evidence="1">
    <location>
        <begin position="32"/>
        <end position="41"/>
    </location>
</feature>
<organism evidence="2 3">
    <name type="scientific">Streptomyces katrae</name>
    <dbReference type="NCBI Taxonomy" id="68223"/>
    <lineage>
        <taxon>Bacteria</taxon>
        <taxon>Bacillati</taxon>
        <taxon>Actinomycetota</taxon>
        <taxon>Actinomycetes</taxon>
        <taxon>Kitasatosporales</taxon>
        <taxon>Streptomycetaceae</taxon>
        <taxon>Streptomyces</taxon>
    </lineage>
</organism>
<evidence type="ECO:0000256" key="1">
    <source>
        <dbReference type="SAM" id="MobiDB-lite"/>
    </source>
</evidence>
<gene>
    <name evidence="2" type="ORF">VR44_21800</name>
</gene>
<dbReference type="EMBL" id="JZWV01000610">
    <property type="protein sequence ID" value="KJY29849.1"/>
    <property type="molecule type" value="Genomic_DNA"/>
</dbReference>
<sequence length="61" mass="6869">MRSAPSAGEWARAWGPGRVRSPAPRPPRSARQRAVPSCRPLVRPPRRRPRPGPRRARGRRG</sequence>
<accession>A0A0F4J7S2</accession>
<name>A0A0F4J7S2_9ACTN</name>
<feature type="compositionally biased region" description="Basic residues" evidence="1">
    <location>
        <begin position="44"/>
        <end position="61"/>
    </location>
</feature>
<dbReference type="AlphaFoldDB" id="A0A0F4J7S2"/>
<comment type="caution">
    <text evidence="2">The sequence shown here is derived from an EMBL/GenBank/DDBJ whole genome shotgun (WGS) entry which is preliminary data.</text>
</comment>
<proteinExistence type="predicted"/>
<feature type="region of interest" description="Disordered" evidence="1">
    <location>
        <begin position="1"/>
        <end position="61"/>
    </location>
</feature>
<evidence type="ECO:0000313" key="2">
    <source>
        <dbReference type="EMBL" id="KJY29849.1"/>
    </source>
</evidence>
<reference evidence="2 3" key="1">
    <citation type="submission" date="2015-02" db="EMBL/GenBank/DDBJ databases">
        <authorList>
            <person name="Ju K.-S."/>
            <person name="Doroghazi J.R."/>
            <person name="Metcalf W."/>
        </authorList>
    </citation>
    <scope>NUCLEOTIDE SEQUENCE [LARGE SCALE GENOMIC DNA]</scope>
    <source>
        <strain evidence="2 3">NRRL ISP-5550</strain>
    </source>
</reference>
<evidence type="ECO:0000313" key="3">
    <source>
        <dbReference type="Proteomes" id="UP000033551"/>
    </source>
</evidence>
<protein>
    <submittedName>
        <fullName evidence="2">Uncharacterized protein</fullName>
    </submittedName>
</protein>
<dbReference type="Proteomes" id="UP000033551">
    <property type="component" value="Unassembled WGS sequence"/>
</dbReference>
<keyword evidence="3" id="KW-1185">Reference proteome</keyword>